<dbReference type="Pfam" id="PF07103">
    <property type="entry name" value="DUF1365"/>
    <property type="match status" value="1"/>
</dbReference>
<dbReference type="PANTHER" id="PTHR33973">
    <property type="entry name" value="OS07G0153300 PROTEIN"/>
    <property type="match status" value="1"/>
</dbReference>
<sequence length="278" mass="31073">MTSTSPDAPMPAVPLLGVGGVRHTRLRPTHHAFAYEGFFLLLPMRQLRRQPWPALARNRWAPLAFHDADHGEGEEDSLAWIERVLAQSGVRDATGEIWLQCFPRVWGYAFKPVSFWYAHRDDGALVAIVAEVNNTFGERHGYVLRPGPGASELAWGQTLQADKVFHVSPFCQVAGDYRFRFLRIPAAPGSASSGRLVARIEHHDATGPLLLTSQSGTLFPLTPAVQRRTLWRMPWMTLGVFARIHWQALRLWWARVPVVPHPGRRTTGGPSLSSGTPR</sequence>
<evidence type="ECO:0000313" key="2">
    <source>
        <dbReference type="Proteomes" id="UP000199729"/>
    </source>
</evidence>
<proteinExistence type="predicted"/>
<gene>
    <name evidence="1" type="ORF">VITFI_CDS0947</name>
</gene>
<dbReference type="InterPro" id="IPR010775">
    <property type="entry name" value="DUF1365"/>
</dbReference>
<dbReference type="PANTHER" id="PTHR33973:SF4">
    <property type="entry name" value="OS07G0153300 PROTEIN"/>
    <property type="match status" value="1"/>
</dbReference>
<dbReference type="AlphaFoldDB" id="A0A221KCM2"/>
<accession>A0A221KCM2</accession>
<organism evidence="1 2">
    <name type="scientific">Vitreoscilla filiformis</name>
    <dbReference type="NCBI Taxonomy" id="63"/>
    <lineage>
        <taxon>Bacteria</taxon>
        <taxon>Pseudomonadati</taxon>
        <taxon>Pseudomonadota</taxon>
        <taxon>Betaproteobacteria</taxon>
        <taxon>Neisseriales</taxon>
        <taxon>Neisseriaceae</taxon>
        <taxon>Vitreoscilla</taxon>
    </lineage>
</organism>
<protein>
    <recommendedName>
        <fullName evidence="3">DUF1365 domain-containing protein</fullName>
    </recommendedName>
</protein>
<dbReference type="EMBL" id="CP022423">
    <property type="protein sequence ID" value="ASM76725.1"/>
    <property type="molecule type" value="Genomic_DNA"/>
</dbReference>
<dbReference type="KEGG" id="vff:VITFI_CDS0947"/>
<dbReference type="RefSeq" id="WP_232476671.1">
    <property type="nucleotide sequence ID" value="NZ_CP022423.1"/>
</dbReference>
<dbReference type="Proteomes" id="UP000199729">
    <property type="component" value="Chromosome"/>
</dbReference>
<keyword evidence="2" id="KW-1185">Reference proteome</keyword>
<evidence type="ECO:0000313" key="1">
    <source>
        <dbReference type="EMBL" id="ASM76725.1"/>
    </source>
</evidence>
<reference evidence="1 2" key="1">
    <citation type="submission" date="2017-07" db="EMBL/GenBank/DDBJ databases">
        <title>Complete Genome Sequence of the cosmetic ferment Vitreoscilla filiformis (ATCC15551).</title>
        <authorList>
            <person name="Contreras S."/>
            <person name="Sagory-Zalkind P."/>
            <person name="Blanquart H."/>
            <person name="Iltis A."/>
            <person name="Morand S.C."/>
        </authorList>
    </citation>
    <scope>NUCLEOTIDE SEQUENCE [LARGE SCALE GENOMIC DNA]</scope>
    <source>
        <strain evidence="1 2">ATCC 15551</strain>
    </source>
</reference>
<name>A0A221KCM2_VITFI</name>
<evidence type="ECO:0008006" key="3">
    <source>
        <dbReference type="Google" id="ProtNLM"/>
    </source>
</evidence>